<organism evidence="1 2">
    <name type="scientific">Pseudocercospora eumusae</name>
    <dbReference type="NCBI Taxonomy" id="321146"/>
    <lineage>
        <taxon>Eukaryota</taxon>
        <taxon>Fungi</taxon>
        <taxon>Dikarya</taxon>
        <taxon>Ascomycota</taxon>
        <taxon>Pezizomycotina</taxon>
        <taxon>Dothideomycetes</taxon>
        <taxon>Dothideomycetidae</taxon>
        <taxon>Mycosphaerellales</taxon>
        <taxon>Mycosphaerellaceae</taxon>
        <taxon>Pseudocercospora</taxon>
    </lineage>
</organism>
<sequence>MLPSSAVQTQKASSALIEEELLFGVGAQFIADDTKRRNGSAMAWPSMISEKLSDGQKNCIRLGEQKSCTKASGHGQPTGTS</sequence>
<dbReference type="Proteomes" id="UP000070133">
    <property type="component" value="Unassembled WGS sequence"/>
</dbReference>
<comment type="caution">
    <text evidence="1">The sequence shown here is derived from an EMBL/GenBank/DDBJ whole genome shotgun (WGS) entry which is preliminary data.</text>
</comment>
<gene>
    <name evidence="1" type="ORF">AC578_10756</name>
</gene>
<reference evidence="1 2" key="1">
    <citation type="submission" date="2015-07" db="EMBL/GenBank/DDBJ databases">
        <title>Comparative genomics of the Sigatoka disease complex on banana suggests a link between parallel evolutionary changes in Pseudocercospora fijiensis and Pseudocercospora eumusae and increased virulence on the banana host.</title>
        <authorList>
            <person name="Chang T.-C."/>
            <person name="Salvucci A."/>
            <person name="Crous P.W."/>
            <person name="Stergiopoulos I."/>
        </authorList>
    </citation>
    <scope>NUCLEOTIDE SEQUENCE [LARGE SCALE GENOMIC DNA]</scope>
    <source>
        <strain evidence="1 2">CBS 114824</strain>
    </source>
</reference>
<accession>A0A139GZU5</accession>
<evidence type="ECO:0000313" key="2">
    <source>
        <dbReference type="Proteomes" id="UP000070133"/>
    </source>
</evidence>
<evidence type="ECO:0000313" key="1">
    <source>
        <dbReference type="EMBL" id="KXS95725.1"/>
    </source>
</evidence>
<dbReference type="AlphaFoldDB" id="A0A139GZU5"/>
<keyword evidence="2" id="KW-1185">Reference proteome</keyword>
<proteinExistence type="predicted"/>
<dbReference type="EMBL" id="LFZN01000203">
    <property type="protein sequence ID" value="KXS95725.1"/>
    <property type="molecule type" value="Genomic_DNA"/>
</dbReference>
<protein>
    <submittedName>
        <fullName evidence="1">Uncharacterized protein</fullName>
    </submittedName>
</protein>
<name>A0A139GZU5_9PEZI</name>